<comment type="similarity">
    <text evidence="1 2">Belongs to the enoyl-CoA hydratase/isomerase family.</text>
</comment>
<dbReference type="AlphaFoldDB" id="A0A5Q2RB26"/>
<dbReference type="RefSeq" id="WP_153758175.1">
    <property type="nucleotide sequence ID" value="NZ_CP045851.1"/>
</dbReference>
<evidence type="ECO:0000313" key="4">
    <source>
        <dbReference type="Proteomes" id="UP000334019"/>
    </source>
</evidence>
<evidence type="ECO:0000256" key="1">
    <source>
        <dbReference type="ARBA" id="ARBA00005254"/>
    </source>
</evidence>
<proteinExistence type="inferred from homology"/>
<dbReference type="Gene3D" id="3.90.226.10">
    <property type="entry name" value="2-enoyl-CoA Hydratase, Chain A, domain 1"/>
    <property type="match status" value="1"/>
</dbReference>
<dbReference type="PROSITE" id="PS00166">
    <property type="entry name" value="ENOYL_COA_HYDRATASE"/>
    <property type="match status" value="1"/>
</dbReference>
<dbReference type="Proteomes" id="UP000334019">
    <property type="component" value="Chromosome"/>
</dbReference>
<dbReference type="GO" id="GO:0016853">
    <property type="term" value="F:isomerase activity"/>
    <property type="evidence" value="ECO:0007669"/>
    <property type="project" value="UniProtKB-KW"/>
</dbReference>
<dbReference type="CDD" id="cd06558">
    <property type="entry name" value="crotonase-like"/>
    <property type="match status" value="1"/>
</dbReference>
<keyword evidence="3" id="KW-0413">Isomerase</keyword>
<sequence>MTGVQVEREGAVALVELRRPPHNFFDATLISELATAAEELDADPHCRAIVLAAEGRSFCAGADFSGQAPAAGSFASGGSGAGSVGAGSLYHEALRLFAIATPIVAAVHGPAIGGGLGLALVADFRITCPEARWSANFARLGFHPGFALTVTLPELVGGQHARRLFFTGARIDGREAAAIGLANECVDSVDAVRPRAVELATEIAGSAPLVVQAVKRTLAGDRIDRLRAATDHELAEQVRLLATDDAREGIAAYAERRPPQFQGR</sequence>
<dbReference type="KEGG" id="atq:GH723_02530"/>
<gene>
    <name evidence="3" type="ORF">GH723_02530</name>
</gene>
<accession>A0A5Q2RB26</accession>
<dbReference type="InterPro" id="IPR001753">
    <property type="entry name" value="Enoyl-CoA_hydra/iso"/>
</dbReference>
<dbReference type="SUPFAM" id="SSF52096">
    <property type="entry name" value="ClpP/crotonase"/>
    <property type="match status" value="1"/>
</dbReference>
<reference evidence="3 4" key="1">
    <citation type="submission" date="2019-11" db="EMBL/GenBank/DDBJ databases">
        <authorList>
            <person name="He Y."/>
        </authorList>
    </citation>
    <scope>NUCLEOTIDE SEQUENCE [LARGE SCALE GENOMIC DNA]</scope>
    <source>
        <strain evidence="3 4">SCSIO 58843</strain>
    </source>
</reference>
<name>A0A5Q2RB26_9ACTN</name>
<organism evidence="3 4">
    <name type="scientific">Actinomarinicola tropica</name>
    <dbReference type="NCBI Taxonomy" id="2789776"/>
    <lineage>
        <taxon>Bacteria</taxon>
        <taxon>Bacillati</taxon>
        <taxon>Actinomycetota</taxon>
        <taxon>Acidimicrobiia</taxon>
        <taxon>Acidimicrobiales</taxon>
        <taxon>Iamiaceae</taxon>
        <taxon>Actinomarinicola</taxon>
    </lineage>
</organism>
<dbReference type="PANTHER" id="PTHR43802">
    <property type="entry name" value="ENOYL-COA HYDRATASE"/>
    <property type="match status" value="1"/>
</dbReference>
<keyword evidence="4" id="KW-1185">Reference proteome</keyword>
<dbReference type="EMBL" id="CP045851">
    <property type="protein sequence ID" value="QGG94069.1"/>
    <property type="molecule type" value="Genomic_DNA"/>
</dbReference>
<protein>
    <submittedName>
        <fullName evidence="3">Enoyl-CoA hydratase/isomerase family protein</fullName>
    </submittedName>
</protein>
<evidence type="ECO:0000256" key="2">
    <source>
        <dbReference type="RuleBase" id="RU003707"/>
    </source>
</evidence>
<dbReference type="InterPro" id="IPR018376">
    <property type="entry name" value="Enoyl-CoA_hyd/isom_CS"/>
</dbReference>
<dbReference type="InterPro" id="IPR029045">
    <property type="entry name" value="ClpP/crotonase-like_dom_sf"/>
</dbReference>
<dbReference type="PANTHER" id="PTHR43802:SF1">
    <property type="entry name" value="IP11341P-RELATED"/>
    <property type="match status" value="1"/>
</dbReference>
<evidence type="ECO:0000313" key="3">
    <source>
        <dbReference type="EMBL" id="QGG94069.1"/>
    </source>
</evidence>
<dbReference type="Pfam" id="PF00378">
    <property type="entry name" value="ECH_1"/>
    <property type="match status" value="1"/>
</dbReference>